<organism evidence="1 2">
    <name type="scientific">Acer yangbiense</name>
    <dbReference type="NCBI Taxonomy" id="1000413"/>
    <lineage>
        <taxon>Eukaryota</taxon>
        <taxon>Viridiplantae</taxon>
        <taxon>Streptophyta</taxon>
        <taxon>Embryophyta</taxon>
        <taxon>Tracheophyta</taxon>
        <taxon>Spermatophyta</taxon>
        <taxon>Magnoliopsida</taxon>
        <taxon>eudicotyledons</taxon>
        <taxon>Gunneridae</taxon>
        <taxon>Pentapetalae</taxon>
        <taxon>rosids</taxon>
        <taxon>malvids</taxon>
        <taxon>Sapindales</taxon>
        <taxon>Sapindaceae</taxon>
        <taxon>Hippocastanoideae</taxon>
        <taxon>Acereae</taxon>
        <taxon>Acer</taxon>
    </lineage>
</organism>
<comment type="caution">
    <text evidence="1">The sequence shown here is derived from an EMBL/GenBank/DDBJ whole genome shotgun (WGS) entry which is preliminary data.</text>
</comment>
<evidence type="ECO:0000313" key="2">
    <source>
        <dbReference type="Proteomes" id="UP000323000"/>
    </source>
</evidence>
<keyword evidence="2" id="KW-1185">Reference proteome</keyword>
<name>A0A5C7IGS3_9ROSI</name>
<reference evidence="2" key="1">
    <citation type="journal article" date="2019" name="Gigascience">
        <title>De novo genome assembly of the endangered Acer yangbiense, a plant species with extremely small populations endemic to Yunnan Province, China.</title>
        <authorList>
            <person name="Yang J."/>
            <person name="Wariss H.M."/>
            <person name="Tao L."/>
            <person name="Zhang R."/>
            <person name="Yun Q."/>
            <person name="Hollingsworth P."/>
            <person name="Dao Z."/>
            <person name="Luo G."/>
            <person name="Guo H."/>
            <person name="Ma Y."/>
            <person name="Sun W."/>
        </authorList>
    </citation>
    <scope>NUCLEOTIDE SEQUENCE [LARGE SCALE GENOMIC DNA]</scope>
    <source>
        <strain evidence="2">cv. Malutang</strain>
    </source>
</reference>
<proteinExistence type="predicted"/>
<gene>
    <name evidence="1" type="ORF">EZV62_003129</name>
</gene>
<evidence type="ECO:0000313" key="1">
    <source>
        <dbReference type="EMBL" id="TXG68194.1"/>
    </source>
</evidence>
<dbReference type="AlphaFoldDB" id="A0A5C7IGS3"/>
<dbReference type="EMBL" id="VAHF01000002">
    <property type="protein sequence ID" value="TXG68194.1"/>
    <property type="molecule type" value="Genomic_DNA"/>
</dbReference>
<sequence length="188" mass="21927">MKEFTWNELILKSLALKRDSSTPPGAFKSGRFVLHHLIPLQIIKPGMSIEGVRNVINKLTSIHNIGGLLFSFDLRYFKNMKKCKFHEDEMERLDEIGQLLQRWFTFVDDIRAQKKVENDICDMYPELNRAEPFLLKYPNVGQMEEYTDLKLLSIGFMKLQVMVEDEKTLVIKSSGKRKHEDGEEEGCK</sequence>
<dbReference type="OrthoDB" id="1814487at2759"/>
<protein>
    <submittedName>
        <fullName evidence="1">Uncharacterized protein</fullName>
    </submittedName>
</protein>
<accession>A0A5C7IGS3</accession>
<dbReference type="Proteomes" id="UP000323000">
    <property type="component" value="Chromosome 2"/>
</dbReference>